<gene>
    <name evidence="2" type="ORF">OsI_18712</name>
</gene>
<evidence type="ECO:0000313" key="2">
    <source>
        <dbReference type="EMBL" id="EEC78635.1"/>
    </source>
</evidence>
<name>B8AYP8_ORYSI</name>
<dbReference type="AlphaFoldDB" id="B8AYP8"/>
<dbReference type="STRING" id="39946.B8AYP8"/>
<evidence type="ECO:0000313" key="3">
    <source>
        <dbReference type="Proteomes" id="UP000007015"/>
    </source>
</evidence>
<proteinExistence type="predicted"/>
<organism evidence="2 3">
    <name type="scientific">Oryza sativa subsp. indica</name>
    <name type="common">Rice</name>
    <dbReference type="NCBI Taxonomy" id="39946"/>
    <lineage>
        <taxon>Eukaryota</taxon>
        <taxon>Viridiplantae</taxon>
        <taxon>Streptophyta</taxon>
        <taxon>Embryophyta</taxon>
        <taxon>Tracheophyta</taxon>
        <taxon>Spermatophyta</taxon>
        <taxon>Magnoliopsida</taxon>
        <taxon>Liliopsida</taxon>
        <taxon>Poales</taxon>
        <taxon>Poaceae</taxon>
        <taxon>BOP clade</taxon>
        <taxon>Oryzoideae</taxon>
        <taxon>Oryzeae</taxon>
        <taxon>Oryzinae</taxon>
        <taxon>Oryza</taxon>
        <taxon>Oryza sativa</taxon>
    </lineage>
</organism>
<protein>
    <submittedName>
        <fullName evidence="2">Uncharacterized protein</fullName>
    </submittedName>
</protein>
<dbReference type="Gramene" id="BGIOSGA018684-TA">
    <property type="protein sequence ID" value="BGIOSGA018684-PA"/>
    <property type="gene ID" value="BGIOSGA018684"/>
</dbReference>
<feature type="region of interest" description="Disordered" evidence="1">
    <location>
        <begin position="81"/>
        <end position="129"/>
    </location>
</feature>
<dbReference type="HOGENOM" id="CLU_1952389_0_0_1"/>
<sequence length="129" mass="14464">MPKLTYLRLNLHTSPMSEMSVPSGIGNLKMLSEVALCYNVRYMNSPNIKRKVEAVSKEVAKHRNPIDLFIRGMQIEVNQAGEEEAEGATRFNQVNSPEDVVQAADEAAPRRETEFQSEIEDEGNDVLLS</sequence>
<evidence type="ECO:0000256" key="1">
    <source>
        <dbReference type="SAM" id="MobiDB-lite"/>
    </source>
</evidence>
<keyword evidence="3" id="KW-1185">Reference proteome</keyword>
<feature type="compositionally biased region" description="Acidic residues" evidence="1">
    <location>
        <begin position="115"/>
        <end position="129"/>
    </location>
</feature>
<reference evidence="2 3" key="1">
    <citation type="journal article" date="2005" name="PLoS Biol.">
        <title>The genomes of Oryza sativa: a history of duplications.</title>
        <authorList>
            <person name="Yu J."/>
            <person name="Wang J."/>
            <person name="Lin W."/>
            <person name="Li S."/>
            <person name="Li H."/>
            <person name="Zhou J."/>
            <person name="Ni P."/>
            <person name="Dong W."/>
            <person name="Hu S."/>
            <person name="Zeng C."/>
            <person name="Zhang J."/>
            <person name="Zhang Y."/>
            <person name="Li R."/>
            <person name="Xu Z."/>
            <person name="Li S."/>
            <person name="Li X."/>
            <person name="Zheng H."/>
            <person name="Cong L."/>
            <person name="Lin L."/>
            <person name="Yin J."/>
            <person name="Geng J."/>
            <person name="Li G."/>
            <person name="Shi J."/>
            <person name="Liu J."/>
            <person name="Lv H."/>
            <person name="Li J."/>
            <person name="Wang J."/>
            <person name="Deng Y."/>
            <person name="Ran L."/>
            <person name="Shi X."/>
            <person name="Wang X."/>
            <person name="Wu Q."/>
            <person name="Li C."/>
            <person name="Ren X."/>
            <person name="Wang J."/>
            <person name="Wang X."/>
            <person name="Li D."/>
            <person name="Liu D."/>
            <person name="Zhang X."/>
            <person name="Ji Z."/>
            <person name="Zhao W."/>
            <person name="Sun Y."/>
            <person name="Zhang Z."/>
            <person name="Bao J."/>
            <person name="Han Y."/>
            <person name="Dong L."/>
            <person name="Ji J."/>
            <person name="Chen P."/>
            <person name="Wu S."/>
            <person name="Liu J."/>
            <person name="Xiao Y."/>
            <person name="Bu D."/>
            <person name="Tan J."/>
            <person name="Yang L."/>
            <person name="Ye C."/>
            <person name="Zhang J."/>
            <person name="Xu J."/>
            <person name="Zhou Y."/>
            <person name="Yu Y."/>
            <person name="Zhang B."/>
            <person name="Zhuang S."/>
            <person name="Wei H."/>
            <person name="Liu B."/>
            <person name="Lei M."/>
            <person name="Yu H."/>
            <person name="Li Y."/>
            <person name="Xu H."/>
            <person name="Wei S."/>
            <person name="He X."/>
            <person name="Fang L."/>
            <person name="Zhang Z."/>
            <person name="Zhang Y."/>
            <person name="Huang X."/>
            <person name="Su Z."/>
            <person name="Tong W."/>
            <person name="Li J."/>
            <person name="Tong Z."/>
            <person name="Li S."/>
            <person name="Ye J."/>
            <person name="Wang L."/>
            <person name="Fang L."/>
            <person name="Lei T."/>
            <person name="Chen C."/>
            <person name="Chen H."/>
            <person name="Xu Z."/>
            <person name="Li H."/>
            <person name="Huang H."/>
            <person name="Zhang F."/>
            <person name="Xu H."/>
            <person name="Li N."/>
            <person name="Zhao C."/>
            <person name="Li S."/>
            <person name="Dong L."/>
            <person name="Huang Y."/>
            <person name="Li L."/>
            <person name="Xi Y."/>
            <person name="Qi Q."/>
            <person name="Li W."/>
            <person name="Zhang B."/>
            <person name="Hu W."/>
            <person name="Zhang Y."/>
            <person name="Tian X."/>
            <person name="Jiao Y."/>
            <person name="Liang X."/>
            <person name="Jin J."/>
            <person name="Gao L."/>
            <person name="Zheng W."/>
            <person name="Hao B."/>
            <person name="Liu S."/>
            <person name="Wang W."/>
            <person name="Yuan L."/>
            <person name="Cao M."/>
            <person name="McDermott J."/>
            <person name="Samudrala R."/>
            <person name="Wang J."/>
            <person name="Wong G.K."/>
            <person name="Yang H."/>
        </authorList>
    </citation>
    <scope>NUCLEOTIDE SEQUENCE [LARGE SCALE GENOMIC DNA]</scope>
    <source>
        <strain evidence="3">cv. 93-11</strain>
    </source>
</reference>
<accession>B8AYP8</accession>
<dbReference type="Proteomes" id="UP000007015">
    <property type="component" value="Chromosome 5"/>
</dbReference>
<dbReference type="EMBL" id="CM000130">
    <property type="protein sequence ID" value="EEC78635.1"/>
    <property type="molecule type" value="Genomic_DNA"/>
</dbReference>